<dbReference type="SUPFAM" id="SSF50685">
    <property type="entry name" value="Barwin-like endoglucanases"/>
    <property type="match status" value="1"/>
</dbReference>
<feature type="signal peptide" evidence="2">
    <location>
        <begin position="1"/>
        <end position="19"/>
    </location>
</feature>
<dbReference type="PANTHER" id="PTHR31836">
    <property type="match status" value="1"/>
</dbReference>
<proteinExistence type="predicted"/>
<dbReference type="Gene3D" id="2.40.40.10">
    <property type="entry name" value="RlpA-like domain"/>
    <property type="match status" value="1"/>
</dbReference>
<organism evidence="3">
    <name type="scientific">Anthurium amnicola</name>
    <dbReference type="NCBI Taxonomy" id="1678845"/>
    <lineage>
        <taxon>Eukaryota</taxon>
        <taxon>Viridiplantae</taxon>
        <taxon>Streptophyta</taxon>
        <taxon>Embryophyta</taxon>
        <taxon>Tracheophyta</taxon>
        <taxon>Spermatophyta</taxon>
        <taxon>Magnoliopsida</taxon>
        <taxon>Liliopsida</taxon>
        <taxon>Araceae</taxon>
        <taxon>Pothoideae</taxon>
        <taxon>Potheae</taxon>
        <taxon>Anthurium</taxon>
    </lineage>
</organism>
<evidence type="ECO:0000256" key="1">
    <source>
        <dbReference type="ARBA" id="ARBA00022729"/>
    </source>
</evidence>
<dbReference type="CDD" id="cd22191">
    <property type="entry name" value="DPBB_RlpA_EXP_N-like"/>
    <property type="match status" value="1"/>
</dbReference>
<reference evidence="3" key="1">
    <citation type="submission" date="2015-07" db="EMBL/GenBank/DDBJ databases">
        <title>Transcriptome Assembly of Anthurium amnicola.</title>
        <authorList>
            <person name="Suzuki J."/>
        </authorList>
    </citation>
    <scope>NUCLEOTIDE SEQUENCE</scope>
</reference>
<dbReference type="AlphaFoldDB" id="A0A1D1YVN6"/>
<feature type="chain" id="PRO_5008900538" evidence="2">
    <location>
        <begin position="20"/>
        <end position="181"/>
    </location>
</feature>
<dbReference type="InterPro" id="IPR051477">
    <property type="entry name" value="Expansin_CellWall"/>
</dbReference>
<evidence type="ECO:0000256" key="2">
    <source>
        <dbReference type="SAM" id="SignalP"/>
    </source>
</evidence>
<gene>
    <name evidence="3" type="primary">EGC1_1</name>
    <name evidence="3" type="ORF">g.32464</name>
</gene>
<keyword evidence="1 2" id="KW-0732">Signal</keyword>
<protein>
    <submittedName>
        <fullName evidence="3">Putative EG45-like domain containing protein 1</fullName>
    </submittedName>
</protein>
<dbReference type="EMBL" id="GDJX01009277">
    <property type="protein sequence ID" value="JAT58659.1"/>
    <property type="molecule type" value="Transcribed_RNA"/>
</dbReference>
<dbReference type="PANTHER" id="PTHR31836:SF22">
    <property type="entry name" value="RLPA-LIKE PROTEIN DOUBLE-PSI BETA-BARREL DOMAIN-CONTAINING PROTEIN"/>
    <property type="match status" value="1"/>
</dbReference>
<sequence>MKTFIIFALLVLYTIAATANSPLEDLALPGGWRIGQATVMDHSLGGLTERANGAEITFYEGADLKNSACYGRNGLRVYNAKPSDFIGAMSMSKFEMCYQCLEIKNGKSKVKTIIVKIIDKCAGCPKNKKNVDLTKGAFSKLANPVDGRVAIMWRPLPNCPSKGAWPTFEKSKRKIRRSKFD</sequence>
<accession>A0A1D1YVN6</accession>
<name>A0A1D1YVN6_9ARAE</name>
<dbReference type="InterPro" id="IPR036908">
    <property type="entry name" value="RlpA-like_sf"/>
</dbReference>
<evidence type="ECO:0000313" key="3">
    <source>
        <dbReference type="EMBL" id="JAT58659.1"/>
    </source>
</evidence>